<name>A0A6L9LG67_9BACT</name>
<keyword evidence="2" id="KW-1185">Reference proteome</keyword>
<dbReference type="RefSeq" id="WP_163953755.1">
    <property type="nucleotide sequence ID" value="NZ_JAAFZH010000013.1"/>
</dbReference>
<proteinExistence type="predicted"/>
<comment type="caution">
    <text evidence="1">The sequence shown here is derived from an EMBL/GenBank/DDBJ whole genome shotgun (WGS) entry which is preliminary data.</text>
</comment>
<evidence type="ECO:0000313" key="2">
    <source>
        <dbReference type="Proteomes" id="UP000474175"/>
    </source>
</evidence>
<sequence>MKTSLLASALSIVELEERFETTVAASDTERCSNNTIKVNAPAPPPGMEVLY</sequence>
<dbReference type="EMBL" id="JAAFZH010000013">
    <property type="protein sequence ID" value="NDU97873.1"/>
    <property type="molecule type" value="Genomic_DNA"/>
</dbReference>
<evidence type="ECO:0000313" key="1">
    <source>
        <dbReference type="EMBL" id="NDU97873.1"/>
    </source>
</evidence>
<gene>
    <name evidence="1" type="ORF">GK108_23510</name>
</gene>
<reference evidence="1 2" key="1">
    <citation type="submission" date="2020-02" db="EMBL/GenBank/DDBJ databases">
        <title>Draft genome sequence of two Spirosoma agri KCTC 52727 and Spirosoma terrae KCTC 52035.</title>
        <authorList>
            <person name="Rojas J."/>
            <person name="Ambika Manirajan B."/>
            <person name="Suarez C."/>
            <person name="Ratering S."/>
            <person name="Schnell S."/>
        </authorList>
    </citation>
    <scope>NUCLEOTIDE SEQUENCE [LARGE SCALE GENOMIC DNA]</scope>
    <source>
        <strain evidence="1 2">KCTC 52035</strain>
    </source>
</reference>
<dbReference type="Proteomes" id="UP000474175">
    <property type="component" value="Unassembled WGS sequence"/>
</dbReference>
<protein>
    <submittedName>
        <fullName evidence="1">Uncharacterized protein</fullName>
    </submittedName>
</protein>
<accession>A0A6L9LG67</accession>
<dbReference type="AlphaFoldDB" id="A0A6L9LG67"/>
<organism evidence="1 2">
    <name type="scientific">Spirosoma terrae</name>
    <dbReference type="NCBI Taxonomy" id="1968276"/>
    <lineage>
        <taxon>Bacteria</taxon>
        <taxon>Pseudomonadati</taxon>
        <taxon>Bacteroidota</taxon>
        <taxon>Cytophagia</taxon>
        <taxon>Cytophagales</taxon>
        <taxon>Cytophagaceae</taxon>
        <taxon>Spirosoma</taxon>
    </lineage>
</organism>